<evidence type="ECO:0000256" key="2">
    <source>
        <dbReference type="ARBA" id="ARBA00023002"/>
    </source>
</evidence>
<evidence type="ECO:0000256" key="1">
    <source>
        <dbReference type="ARBA" id="ARBA00022723"/>
    </source>
</evidence>
<gene>
    <name evidence="6" type="ORF">DRJ31_04630</name>
    <name evidence="7" type="ORF">DRJ33_00965</name>
</gene>
<dbReference type="EMBL" id="QMQV01000032">
    <property type="protein sequence ID" value="RLE49520.1"/>
    <property type="molecule type" value="Genomic_DNA"/>
</dbReference>
<keyword evidence="3" id="KW-0408">Iron</keyword>
<keyword evidence="4" id="KW-0411">Iron-sulfur</keyword>
<dbReference type="Proteomes" id="UP000272051">
    <property type="component" value="Unassembled WGS sequence"/>
</dbReference>
<name>A0A497ES28_9CREN</name>
<dbReference type="EMBL" id="QMQX01000010">
    <property type="protein sequence ID" value="RLE53460.1"/>
    <property type="molecule type" value="Genomic_DNA"/>
</dbReference>
<sequence length="160" mass="18258">MKEHKPEVLELKSAYPATPKKLFEPLIVCFACNYCTYAGADYAGTARIQYPPNVIVIRHMCSGRYDPLEFLEALRLGADFVWHAGCHPGDCHFLTGNYKASRRFALLKKLCEQLGFNPERLILEWVSAAEGDRFASIVRKLLQKYEEIGPSPMKNFKEEL</sequence>
<evidence type="ECO:0000313" key="6">
    <source>
        <dbReference type="EMBL" id="RLE49520.1"/>
    </source>
</evidence>
<accession>A0A497ES28</accession>
<evidence type="ECO:0000256" key="3">
    <source>
        <dbReference type="ARBA" id="ARBA00023004"/>
    </source>
</evidence>
<feature type="domain" description="F420-non-reducing hydrogenase iron-sulfur subunit D" evidence="5">
    <location>
        <begin position="27"/>
        <end position="149"/>
    </location>
</feature>
<dbReference type="Proteomes" id="UP000278475">
    <property type="component" value="Unassembled WGS sequence"/>
</dbReference>
<evidence type="ECO:0000259" key="5">
    <source>
        <dbReference type="Pfam" id="PF02662"/>
    </source>
</evidence>
<evidence type="ECO:0000313" key="9">
    <source>
        <dbReference type="Proteomes" id="UP000278475"/>
    </source>
</evidence>
<organism evidence="6 9">
    <name type="scientific">Thermoproteota archaeon</name>
    <dbReference type="NCBI Taxonomy" id="2056631"/>
    <lineage>
        <taxon>Archaea</taxon>
        <taxon>Thermoproteota</taxon>
    </lineage>
</organism>
<evidence type="ECO:0000256" key="4">
    <source>
        <dbReference type="ARBA" id="ARBA00023014"/>
    </source>
</evidence>
<protein>
    <recommendedName>
        <fullName evidence="5">F420-non-reducing hydrogenase iron-sulfur subunit D domain-containing protein</fullName>
    </recommendedName>
</protein>
<comment type="caution">
    <text evidence="6">The sequence shown here is derived from an EMBL/GenBank/DDBJ whole genome shotgun (WGS) entry which is preliminary data.</text>
</comment>
<keyword evidence="2" id="KW-0560">Oxidoreductase</keyword>
<dbReference type="InterPro" id="IPR003813">
    <property type="entry name" value="MvhD/FlpD"/>
</dbReference>
<reference evidence="8 9" key="1">
    <citation type="submission" date="2018-06" db="EMBL/GenBank/DDBJ databases">
        <title>Extensive metabolic versatility and redundancy in microbially diverse, dynamic hydrothermal sediments.</title>
        <authorList>
            <person name="Dombrowski N."/>
            <person name="Teske A."/>
            <person name="Baker B.J."/>
        </authorList>
    </citation>
    <scope>NUCLEOTIDE SEQUENCE [LARGE SCALE GENOMIC DNA]</scope>
    <source>
        <strain evidence="7">B34_G17</strain>
        <strain evidence="6">B66_G16</strain>
    </source>
</reference>
<keyword evidence="1" id="KW-0479">Metal-binding</keyword>
<evidence type="ECO:0000313" key="7">
    <source>
        <dbReference type="EMBL" id="RLE53460.1"/>
    </source>
</evidence>
<evidence type="ECO:0000313" key="8">
    <source>
        <dbReference type="Proteomes" id="UP000272051"/>
    </source>
</evidence>
<dbReference type="AlphaFoldDB" id="A0A497ES28"/>
<dbReference type="GO" id="GO:0051536">
    <property type="term" value="F:iron-sulfur cluster binding"/>
    <property type="evidence" value="ECO:0007669"/>
    <property type="project" value="UniProtKB-KW"/>
</dbReference>
<dbReference type="Pfam" id="PF02662">
    <property type="entry name" value="FlpD"/>
    <property type="match status" value="1"/>
</dbReference>
<dbReference type="GO" id="GO:0046872">
    <property type="term" value="F:metal ion binding"/>
    <property type="evidence" value="ECO:0007669"/>
    <property type="project" value="UniProtKB-KW"/>
</dbReference>
<proteinExistence type="predicted"/>
<dbReference type="GO" id="GO:0016491">
    <property type="term" value="F:oxidoreductase activity"/>
    <property type="evidence" value="ECO:0007669"/>
    <property type="project" value="UniProtKB-KW"/>
</dbReference>